<reference evidence="3" key="1">
    <citation type="journal article" date="2019" name="Int. J. Syst. Evol. Microbiol.">
        <title>The Global Catalogue of Microorganisms (GCM) 10K type strain sequencing project: providing services to taxonomists for standard genome sequencing and annotation.</title>
        <authorList>
            <consortium name="The Broad Institute Genomics Platform"/>
            <consortium name="The Broad Institute Genome Sequencing Center for Infectious Disease"/>
            <person name="Wu L."/>
            <person name="Ma J."/>
        </authorList>
    </citation>
    <scope>NUCLEOTIDE SEQUENCE [LARGE SCALE GENOMIC DNA]</scope>
    <source>
        <strain evidence="3">JCM 16902</strain>
    </source>
</reference>
<organism evidence="2 3">
    <name type="scientific">Kineosporia mesophila</name>
    <dbReference type="NCBI Taxonomy" id="566012"/>
    <lineage>
        <taxon>Bacteria</taxon>
        <taxon>Bacillati</taxon>
        <taxon>Actinomycetota</taxon>
        <taxon>Actinomycetes</taxon>
        <taxon>Kineosporiales</taxon>
        <taxon>Kineosporiaceae</taxon>
        <taxon>Kineosporia</taxon>
    </lineage>
</organism>
<dbReference type="EMBL" id="BAAAZO010000012">
    <property type="protein sequence ID" value="GAA3635151.1"/>
    <property type="molecule type" value="Genomic_DNA"/>
</dbReference>
<protein>
    <submittedName>
        <fullName evidence="2">Uncharacterized protein</fullName>
    </submittedName>
</protein>
<evidence type="ECO:0000313" key="3">
    <source>
        <dbReference type="Proteomes" id="UP001501074"/>
    </source>
</evidence>
<sequence length="157" mass="15952">MALLDEGSGSGDYALLTGICRSGSTPITRFGQASLSGPPDSGGVDHIAKGARHQGKERRVRQSHGSASPAPRTGRAESGIPWHTRAGAGGMSRTGTRMATRAATTQAVALAAVAPAAMIRIRTAPSATDAARAALVKVARATVVRAGMAQVVGRSQR</sequence>
<evidence type="ECO:0000313" key="2">
    <source>
        <dbReference type="EMBL" id="GAA3635151.1"/>
    </source>
</evidence>
<feature type="region of interest" description="Disordered" evidence="1">
    <location>
        <begin position="30"/>
        <end position="97"/>
    </location>
</feature>
<feature type="compositionally biased region" description="Basic residues" evidence="1">
    <location>
        <begin position="49"/>
        <end position="62"/>
    </location>
</feature>
<evidence type="ECO:0000256" key="1">
    <source>
        <dbReference type="SAM" id="MobiDB-lite"/>
    </source>
</evidence>
<dbReference type="Proteomes" id="UP001501074">
    <property type="component" value="Unassembled WGS sequence"/>
</dbReference>
<gene>
    <name evidence="2" type="ORF">GCM10022223_61940</name>
</gene>
<comment type="caution">
    <text evidence="2">The sequence shown here is derived from an EMBL/GenBank/DDBJ whole genome shotgun (WGS) entry which is preliminary data.</text>
</comment>
<accession>A0ABP7AL51</accession>
<keyword evidence="3" id="KW-1185">Reference proteome</keyword>
<proteinExistence type="predicted"/>
<name>A0ABP7AL51_9ACTN</name>